<proteinExistence type="predicted"/>
<protein>
    <recommendedName>
        <fullName evidence="4">TIGR03790 family protein</fullName>
    </recommendedName>
</protein>
<dbReference type="eggNOG" id="ENOG502Z80X">
    <property type="taxonomic scope" value="Bacteria"/>
</dbReference>
<organism evidence="2 3">
    <name type="scientific">Methylovorus glucosotrophus (strain SIP3-4)</name>
    <dbReference type="NCBI Taxonomy" id="582744"/>
    <lineage>
        <taxon>Bacteria</taxon>
        <taxon>Pseudomonadati</taxon>
        <taxon>Pseudomonadota</taxon>
        <taxon>Betaproteobacteria</taxon>
        <taxon>Nitrosomonadales</taxon>
        <taxon>Methylophilaceae</taxon>
        <taxon>Methylovorus</taxon>
    </lineage>
</organism>
<evidence type="ECO:0000313" key="3">
    <source>
        <dbReference type="Proteomes" id="UP000002743"/>
    </source>
</evidence>
<dbReference type="InterPro" id="IPR022265">
    <property type="entry name" value="CHP03790"/>
</dbReference>
<accession>C6XA83</accession>
<evidence type="ECO:0000256" key="1">
    <source>
        <dbReference type="SAM" id="SignalP"/>
    </source>
</evidence>
<dbReference type="HOGENOM" id="CLU_052036_0_0_4"/>
<dbReference type="RefSeq" id="WP_015830912.1">
    <property type="nucleotide sequence ID" value="NC_012969.1"/>
</dbReference>
<keyword evidence="1" id="KW-0732">Signal</keyword>
<keyword evidence="3" id="KW-1185">Reference proteome</keyword>
<name>C6XA83_METGS</name>
<feature type="chain" id="PRO_5002973765" description="TIGR03790 family protein" evidence="1">
    <location>
        <begin position="27"/>
        <end position="350"/>
    </location>
</feature>
<feature type="signal peptide" evidence="1">
    <location>
        <begin position="1"/>
        <end position="26"/>
    </location>
</feature>
<dbReference type="Proteomes" id="UP000002743">
    <property type="component" value="Chromosome"/>
</dbReference>
<dbReference type="EMBL" id="CP001674">
    <property type="protein sequence ID" value="ACT51624.1"/>
    <property type="molecule type" value="Genomic_DNA"/>
</dbReference>
<dbReference type="NCBIfam" id="TIGR03790">
    <property type="entry name" value="TIGR03790 family protein"/>
    <property type="match status" value="1"/>
</dbReference>
<sequence precursor="true">MLISTRFAKIATLFSLSCLLSFNALAATTPTRLGPANLAVIVNEADPNSVEVGEYYLQARQIPPQNLIKVKLPTGKVKLSAWEFAGLRSSILPRLGPEIQAMVLIWTTPYAVECNSITSAMTLGYDAEQCKKTCDPGKPSPYFNSSVSRPYTDLGMRPTMLLPVESVEQAKALIDRGVFSSFRLLPSSAYLLTTSDQARNARVPMFPKPMQIAASQLSIQRIEADSIQDRKDVMFYFTGKISVPHLDTLAFRPGAIADHLTSSGGDLLGKAQMSSLRWLDAGATGSYGTVSEPCNYWQKFPAPSIVMKHYLEGETLIESYWKSVAWPAQGLFIGEPLAAPYASTQSALGP</sequence>
<reference evidence="2 3" key="2">
    <citation type="journal article" date="2011" name="J. Bacteriol.">
        <title>Genomes of three methylotrophs from a single niche uncover genetic and metabolic divergence of Methylophilaceae.</title>
        <authorList>
            <person name="Lapidus A."/>
            <person name="Clum A."/>
            <person name="Labutti K."/>
            <person name="Kaluzhnaya M.G."/>
            <person name="Lim S."/>
            <person name="Beck D.A."/>
            <person name="Glavina Del Rio T."/>
            <person name="Nolan M."/>
            <person name="Mavromatis K."/>
            <person name="Huntemann M."/>
            <person name="Lucas S."/>
            <person name="Lidstrom M.E."/>
            <person name="Ivanova N."/>
            <person name="Chistoserdova L."/>
        </authorList>
    </citation>
    <scope>NUCLEOTIDE SEQUENCE [LARGE SCALE GENOMIC DNA]</scope>
    <source>
        <strain evidence="2 3">SIP3-4</strain>
    </source>
</reference>
<dbReference type="KEGG" id="mei:Msip34_2387"/>
<dbReference type="OrthoDB" id="420256at2"/>
<evidence type="ECO:0000313" key="2">
    <source>
        <dbReference type="EMBL" id="ACT51624.1"/>
    </source>
</evidence>
<gene>
    <name evidence="2" type="ordered locus">Msip34_2387</name>
</gene>
<reference evidence="3" key="1">
    <citation type="submission" date="2009-07" db="EMBL/GenBank/DDBJ databases">
        <title>Complete sequence of chromosome of Methylovorus sp. SIP3-4.</title>
        <authorList>
            <person name="Lucas S."/>
            <person name="Copeland A."/>
            <person name="Lapidus A."/>
            <person name="Glavina del Rio T."/>
            <person name="Tice H."/>
            <person name="Bruce D."/>
            <person name="Goodwin L."/>
            <person name="Pitluck S."/>
            <person name="Clum A."/>
            <person name="Larimer F."/>
            <person name="Land M."/>
            <person name="Hauser L."/>
            <person name="Kyrpides N."/>
            <person name="Mikhailova N."/>
            <person name="Kayluzhnaya M."/>
            <person name="Chistoserdova L."/>
        </authorList>
    </citation>
    <scope>NUCLEOTIDE SEQUENCE [LARGE SCALE GENOMIC DNA]</scope>
    <source>
        <strain evidence="3">SIP3-4</strain>
    </source>
</reference>
<dbReference type="STRING" id="582744.Msip34_2387"/>
<dbReference type="AlphaFoldDB" id="C6XA83"/>
<evidence type="ECO:0008006" key="4">
    <source>
        <dbReference type="Google" id="ProtNLM"/>
    </source>
</evidence>